<reference evidence="1" key="1">
    <citation type="journal article" date="2014" name="Front. Microbiol.">
        <title>High frequency of phylogenetically diverse reductive dehalogenase-homologous genes in deep subseafloor sedimentary metagenomes.</title>
        <authorList>
            <person name="Kawai M."/>
            <person name="Futagami T."/>
            <person name="Toyoda A."/>
            <person name="Takaki Y."/>
            <person name="Nishi S."/>
            <person name="Hori S."/>
            <person name="Arai W."/>
            <person name="Tsubouchi T."/>
            <person name="Morono Y."/>
            <person name="Uchiyama I."/>
            <person name="Ito T."/>
            <person name="Fujiyama A."/>
            <person name="Inagaki F."/>
            <person name="Takami H."/>
        </authorList>
    </citation>
    <scope>NUCLEOTIDE SEQUENCE</scope>
    <source>
        <strain evidence="1">Expedition CK06-06</strain>
    </source>
</reference>
<name>X1EFM5_9ZZZZ</name>
<accession>X1EFM5</accession>
<feature type="non-terminal residue" evidence="1">
    <location>
        <position position="1"/>
    </location>
</feature>
<dbReference type="EMBL" id="BARU01014124">
    <property type="protein sequence ID" value="GAH31427.1"/>
    <property type="molecule type" value="Genomic_DNA"/>
</dbReference>
<comment type="caution">
    <text evidence="1">The sequence shown here is derived from an EMBL/GenBank/DDBJ whole genome shotgun (WGS) entry which is preliminary data.</text>
</comment>
<gene>
    <name evidence="1" type="ORF">S03H2_25115</name>
</gene>
<protein>
    <submittedName>
        <fullName evidence="1">Uncharacterized protein</fullName>
    </submittedName>
</protein>
<feature type="non-terminal residue" evidence="1">
    <location>
        <position position="171"/>
    </location>
</feature>
<proteinExistence type="predicted"/>
<sequence>LREHLNQLFQITNGWCYQKIQVLPAVDEIEVEQDKVTLVITEPISGSGLRHELKGFYDQATWKNRIAFLTGTKNTYDQLIDIGKRLKAIQHILDELQAEQLQDSDPQTVQAKDLEDRIRQNFHSAVRETFTTLWYPTESGLVNADFLMRFEENKYSGEQQILDLLDEKMKF</sequence>
<dbReference type="AlphaFoldDB" id="X1EFM5"/>
<organism evidence="1">
    <name type="scientific">marine sediment metagenome</name>
    <dbReference type="NCBI Taxonomy" id="412755"/>
    <lineage>
        <taxon>unclassified sequences</taxon>
        <taxon>metagenomes</taxon>
        <taxon>ecological metagenomes</taxon>
    </lineage>
</organism>
<evidence type="ECO:0000313" key="1">
    <source>
        <dbReference type="EMBL" id="GAH31427.1"/>
    </source>
</evidence>